<dbReference type="Pfam" id="PF00271">
    <property type="entry name" value="Helicase_C"/>
    <property type="match status" value="1"/>
</dbReference>
<evidence type="ECO:0000313" key="9">
    <source>
        <dbReference type="Proteomes" id="UP001222027"/>
    </source>
</evidence>
<evidence type="ECO:0000256" key="1">
    <source>
        <dbReference type="ARBA" id="ARBA00022741"/>
    </source>
</evidence>
<dbReference type="CDD" id="cd17956">
    <property type="entry name" value="DEADc_DDX51"/>
    <property type="match status" value="1"/>
</dbReference>
<dbReference type="Pfam" id="PF00270">
    <property type="entry name" value="DEAD"/>
    <property type="match status" value="1"/>
</dbReference>
<reference evidence="8 9" key="1">
    <citation type="submission" date="2022-12" db="EMBL/GenBank/DDBJ databases">
        <title>Chromosome-scale assembly of the Ensete ventricosum genome.</title>
        <authorList>
            <person name="Dussert Y."/>
            <person name="Stocks J."/>
            <person name="Wendawek A."/>
            <person name="Woldeyes F."/>
            <person name="Nichols R.A."/>
            <person name="Borrell J.S."/>
        </authorList>
    </citation>
    <scope>NUCLEOTIDE SEQUENCE [LARGE SCALE GENOMIC DNA]</scope>
    <source>
        <strain evidence="9">cv. Maze</strain>
        <tissue evidence="8">Seeds</tissue>
    </source>
</reference>
<dbReference type="AlphaFoldDB" id="A0AAV8QUR6"/>
<evidence type="ECO:0000313" key="8">
    <source>
        <dbReference type="EMBL" id="KAJ8480572.1"/>
    </source>
</evidence>
<comment type="caution">
    <text evidence="8">The sequence shown here is derived from an EMBL/GenBank/DDBJ whole genome shotgun (WGS) entry which is preliminary data.</text>
</comment>
<proteinExistence type="inferred from homology"/>
<dbReference type="PROSITE" id="PS51194">
    <property type="entry name" value="HELICASE_CTER"/>
    <property type="match status" value="1"/>
</dbReference>
<dbReference type="PANTHER" id="PTHR24031">
    <property type="entry name" value="RNA HELICASE"/>
    <property type="match status" value="1"/>
</dbReference>
<feature type="domain" description="Helicase ATP-binding" evidence="6">
    <location>
        <begin position="65"/>
        <end position="293"/>
    </location>
</feature>
<protein>
    <recommendedName>
        <fullName evidence="5">ATP-dependent RNA helicase</fullName>
        <ecNumber evidence="5">3.6.4.13</ecNumber>
    </recommendedName>
</protein>
<keyword evidence="5" id="KW-0347">Helicase</keyword>
<keyword evidence="1 5" id="KW-0547">Nucleotide-binding</keyword>
<comment type="similarity">
    <text evidence="5">Belongs to the DEAD box helicase family.</text>
</comment>
<dbReference type="GO" id="GO:0003724">
    <property type="term" value="F:RNA helicase activity"/>
    <property type="evidence" value="ECO:0007669"/>
    <property type="project" value="UniProtKB-EC"/>
</dbReference>
<evidence type="ECO:0000256" key="3">
    <source>
        <dbReference type="ARBA" id="ARBA00022840"/>
    </source>
</evidence>
<organism evidence="8 9">
    <name type="scientific">Ensete ventricosum</name>
    <name type="common">Abyssinian banana</name>
    <name type="synonym">Musa ensete</name>
    <dbReference type="NCBI Taxonomy" id="4639"/>
    <lineage>
        <taxon>Eukaryota</taxon>
        <taxon>Viridiplantae</taxon>
        <taxon>Streptophyta</taxon>
        <taxon>Embryophyta</taxon>
        <taxon>Tracheophyta</taxon>
        <taxon>Spermatophyta</taxon>
        <taxon>Magnoliopsida</taxon>
        <taxon>Liliopsida</taxon>
        <taxon>Zingiberales</taxon>
        <taxon>Musaceae</taxon>
        <taxon>Ensete</taxon>
    </lineage>
</organism>
<sequence>MGDDSQHVKRVPHLPWMRNPVDIDQFEERPLGFLPSLDSRLKEALQKMGIQSLFPVQVAVWQETIGPGAFERDICVNSPTGSGKTLAYALPIVQMLAHRKIRCLRALVVLPTRDLALQVKEVFSAIAPAVGLRVGLAVGQSSIADEISELIERPKLGSCSPFDPEDVYMELQTAVDILVATPGRLMDHINMTKGFSLEHLCYLVVDETDRLLREAYQSWLPNVIRLTQSTDQTGHGTSVHMIPGSLTTMRRCGVEKGFKGKVYPRLVKMILSATLTQDPSKISQLDLHHPLLLTSGAKRYKLPKSLESFKLVCRSKLKPLYLVALLQTLGAEKSIVFTSSVESTHRLSTLLKFFGELPFKISEYSRRQRQPVRSKKLKAFREGKTQVLIATDAMTRGMDVEGIRNVINYDMPAFVKTYIHRAGRTARAGQSGRCFTLLRQDEVKRFNKLLEKADNNSCIFDSLATDSVESLRPLYSSALEKLKEHEQSWTARKSRISFNPELKQLFKNVLTVKLCRIKDCIVRERALCLV</sequence>
<dbReference type="PROSITE" id="PS51192">
    <property type="entry name" value="HELICASE_ATP_BIND_1"/>
    <property type="match status" value="1"/>
</dbReference>
<evidence type="ECO:0000256" key="5">
    <source>
        <dbReference type="RuleBase" id="RU365068"/>
    </source>
</evidence>
<dbReference type="InterPro" id="IPR001650">
    <property type="entry name" value="Helicase_C-like"/>
</dbReference>
<evidence type="ECO:0000259" key="7">
    <source>
        <dbReference type="PROSITE" id="PS51194"/>
    </source>
</evidence>
<dbReference type="GO" id="GO:0005524">
    <property type="term" value="F:ATP binding"/>
    <property type="evidence" value="ECO:0007669"/>
    <property type="project" value="UniProtKB-UniRule"/>
</dbReference>
<dbReference type="InterPro" id="IPR011545">
    <property type="entry name" value="DEAD/DEAH_box_helicase_dom"/>
</dbReference>
<dbReference type="Proteomes" id="UP001222027">
    <property type="component" value="Unassembled WGS sequence"/>
</dbReference>
<evidence type="ECO:0000256" key="4">
    <source>
        <dbReference type="ARBA" id="ARBA00022884"/>
    </source>
</evidence>
<dbReference type="SMART" id="SM00490">
    <property type="entry name" value="HELICc"/>
    <property type="match status" value="1"/>
</dbReference>
<evidence type="ECO:0000259" key="6">
    <source>
        <dbReference type="PROSITE" id="PS51192"/>
    </source>
</evidence>
<feature type="domain" description="Helicase C-terminal" evidence="7">
    <location>
        <begin position="321"/>
        <end position="471"/>
    </location>
</feature>
<dbReference type="SMART" id="SM00487">
    <property type="entry name" value="DEXDc"/>
    <property type="match status" value="1"/>
</dbReference>
<gene>
    <name evidence="8" type="ORF">OPV22_024299</name>
</gene>
<comment type="domain">
    <text evidence="5">The Q motif is unique to and characteristic of the DEAD box family of RNA helicases and controls ATP binding and hydrolysis.</text>
</comment>
<dbReference type="Gene3D" id="3.40.50.300">
    <property type="entry name" value="P-loop containing nucleotide triphosphate hydrolases"/>
    <property type="match status" value="2"/>
</dbReference>
<dbReference type="EMBL" id="JAQQAF010000006">
    <property type="protein sequence ID" value="KAJ8480572.1"/>
    <property type="molecule type" value="Genomic_DNA"/>
</dbReference>
<keyword evidence="3 5" id="KW-0067">ATP-binding</keyword>
<dbReference type="InterPro" id="IPR027417">
    <property type="entry name" value="P-loop_NTPase"/>
</dbReference>
<keyword evidence="2 5" id="KW-0378">Hydrolase</keyword>
<keyword evidence="4 5" id="KW-0694">RNA-binding</keyword>
<comment type="function">
    <text evidence="5">RNA helicase.</text>
</comment>
<dbReference type="CDD" id="cd18787">
    <property type="entry name" value="SF2_C_DEAD"/>
    <property type="match status" value="1"/>
</dbReference>
<comment type="catalytic activity">
    <reaction evidence="5">
        <text>ATP + H2O = ADP + phosphate + H(+)</text>
        <dbReference type="Rhea" id="RHEA:13065"/>
        <dbReference type="ChEBI" id="CHEBI:15377"/>
        <dbReference type="ChEBI" id="CHEBI:15378"/>
        <dbReference type="ChEBI" id="CHEBI:30616"/>
        <dbReference type="ChEBI" id="CHEBI:43474"/>
        <dbReference type="ChEBI" id="CHEBI:456216"/>
        <dbReference type="EC" id="3.6.4.13"/>
    </reaction>
</comment>
<evidence type="ECO:0000256" key="2">
    <source>
        <dbReference type="ARBA" id="ARBA00022801"/>
    </source>
</evidence>
<dbReference type="EC" id="3.6.4.13" evidence="5"/>
<keyword evidence="9" id="KW-1185">Reference proteome</keyword>
<dbReference type="InterPro" id="IPR014001">
    <property type="entry name" value="Helicase_ATP-bd"/>
</dbReference>
<dbReference type="SUPFAM" id="SSF52540">
    <property type="entry name" value="P-loop containing nucleoside triphosphate hydrolases"/>
    <property type="match status" value="2"/>
</dbReference>
<dbReference type="GO" id="GO:0016787">
    <property type="term" value="F:hydrolase activity"/>
    <property type="evidence" value="ECO:0007669"/>
    <property type="project" value="UniProtKB-KW"/>
</dbReference>
<name>A0AAV8QUR6_ENSVE</name>
<accession>A0AAV8QUR6</accession>
<dbReference type="GO" id="GO:0003723">
    <property type="term" value="F:RNA binding"/>
    <property type="evidence" value="ECO:0007669"/>
    <property type="project" value="UniProtKB-UniRule"/>
</dbReference>